<dbReference type="Proteomes" id="UP000070700">
    <property type="component" value="Unassembled WGS sequence"/>
</dbReference>
<dbReference type="InterPro" id="IPR046676">
    <property type="entry name" value="DUF6546"/>
</dbReference>
<dbReference type="RefSeq" id="XP_018063427.1">
    <property type="nucleotide sequence ID" value="XM_018216133.1"/>
</dbReference>
<keyword evidence="3" id="KW-1185">Reference proteome</keyword>
<gene>
    <name evidence="2" type="ORF">LY89DRAFT_690614</name>
</gene>
<evidence type="ECO:0000259" key="1">
    <source>
        <dbReference type="Pfam" id="PF20183"/>
    </source>
</evidence>
<evidence type="ECO:0000313" key="3">
    <source>
        <dbReference type="Proteomes" id="UP000070700"/>
    </source>
</evidence>
<sequence length="465" mass="53289">MSPATLPSEVTSFIISHLLVPDDPQPAGYIQKPTRIAMYATVSKEWQKSVERHTFSNLYLTPTRLQEFGRIVERKRQKYVRRINLDVVLDAYDEVAFGRYESDEDQERNNQVFTRTLQQLFKSLSSWEDDDVADLGVSLSVKVHSPSDLSCLGQMDARARRRRRLIGGPKDLLNRRFDRSYLRFVCSQTAGDINHLLHLVPAISEMDINGSGPRHTWPASCSTIASRTPQLRSLKLRLWDNERNDLELRKGARNEFANSIKSWPPSIQKVDLSYYNLPPQDQSFMPPNILSEPNSGDLISTNLGKFSQQLTELNLDDITIGADFFWNSSFDSLAPHWPHFTSLTVNYNPITPAGQWLRERDNFFRHKASPEHMNNLYTAAGKAASFMPALKELWLSAEFGGYCPHWFSYKTSPTNACATWCSTPEFKPNESVLRIWRDVSRKNLGIDLEIKYINERICFPTNSSS</sequence>
<name>A0A132B9I5_MOLSC</name>
<dbReference type="EMBL" id="KQ947433">
    <property type="protein sequence ID" value="KUJ09072.1"/>
    <property type="molecule type" value="Genomic_DNA"/>
</dbReference>
<dbReference type="GeneID" id="28825859"/>
<dbReference type="InParanoid" id="A0A132B9I5"/>
<dbReference type="OrthoDB" id="4802432at2759"/>
<dbReference type="KEGG" id="psco:LY89DRAFT_690614"/>
<dbReference type="Pfam" id="PF20183">
    <property type="entry name" value="DUF6546"/>
    <property type="match status" value="1"/>
</dbReference>
<reference evidence="2 3" key="1">
    <citation type="submission" date="2015-10" db="EMBL/GenBank/DDBJ databases">
        <title>Full genome of DAOMC 229536 Phialocephala scopiformis, a fungal endophyte of spruce producing the potent anti-insectan compound rugulosin.</title>
        <authorList>
            <consortium name="DOE Joint Genome Institute"/>
            <person name="Walker A.K."/>
            <person name="Frasz S.L."/>
            <person name="Seifert K.A."/>
            <person name="Miller J.D."/>
            <person name="Mondo S.J."/>
            <person name="Labutti K."/>
            <person name="Lipzen A."/>
            <person name="Dockter R."/>
            <person name="Kennedy M."/>
            <person name="Grigoriev I.V."/>
            <person name="Spatafora J.W."/>
        </authorList>
    </citation>
    <scope>NUCLEOTIDE SEQUENCE [LARGE SCALE GENOMIC DNA]</scope>
    <source>
        <strain evidence="2 3">CBS 120377</strain>
    </source>
</reference>
<accession>A0A132B9I5</accession>
<dbReference type="AlphaFoldDB" id="A0A132B9I5"/>
<evidence type="ECO:0000313" key="2">
    <source>
        <dbReference type="EMBL" id="KUJ09072.1"/>
    </source>
</evidence>
<dbReference type="Gene3D" id="3.80.10.10">
    <property type="entry name" value="Ribonuclease Inhibitor"/>
    <property type="match status" value="1"/>
</dbReference>
<proteinExistence type="predicted"/>
<dbReference type="SUPFAM" id="SSF52047">
    <property type="entry name" value="RNI-like"/>
    <property type="match status" value="1"/>
</dbReference>
<protein>
    <recommendedName>
        <fullName evidence="1">DUF6546 domain-containing protein</fullName>
    </recommendedName>
</protein>
<feature type="domain" description="DUF6546" evidence="1">
    <location>
        <begin position="296"/>
        <end position="452"/>
    </location>
</feature>
<dbReference type="InterPro" id="IPR032675">
    <property type="entry name" value="LRR_dom_sf"/>
</dbReference>
<organism evidence="2 3">
    <name type="scientific">Mollisia scopiformis</name>
    <name type="common">Conifer needle endophyte fungus</name>
    <name type="synonym">Phialocephala scopiformis</name>
    <dbReference type="NCBI Taxonomy" id="149040"/>
    <lineage>
        <taxon>Eukaryota</taxon>
        <taxon>Fungi</taxon>
        <taxon>Dikarya</taxon>
        <taxon>Ascomycota</taxon>
        <taxon>Pezizomycotina</taxon>
        <taxon>Leotiomycetes</taxon>
        <taxon>Helotiales</taxon>
        <taxon>Mollisiaceae</taxon>
        <taxon>Mollisia</taxon>
    </lineage>
</organism>